<dbReference type="EMBL" id="VSSQ01076957">
    <property type="protein sequence ID" value="MPN27167.1"/>
    <property type="molecule type" value="Genomic_DNA"/>
</dbReference>
<keyword evidence="3" id="KW-0418">Kinase</keyword>
<accession>A0A645GJT9</accession>
<dbReference type="GO" id="GO:0009229">
    <property type="term" value="P:thiamine diphosphate biosynthetic process"/>
    <property type="evidence" value="ECO:0007669"/>
    <property type="project" value="InterPro"/>
</dbReference>
<protein>
    <submittedName>
        <fullName evidence="5">Uncharacterized protein</fullName>
    </submittedName>
</protein>
<keyword evidence="4" id="KW-0067">ATP-binding</keyword>
<dbReference type="InterPro" id="IPR036759">
    <property type="entry name" value="TPK_catalytic_sf"/>
</dbReference>
<dbReference type="GO" id="GO:0004788">
    <property type="term" value="F:thiamine diphosphokinase activity"/>
    <property type="evidence" value="ECO:0007669"/>
    <property type="project" value="InterPro"/>
</dbReference>
<dbReference type="Gene3D" id="3.40.50.10240">
    <property type="entry name" value="Thiamin pyrophosphokinase, catalytic domain"/>
    <property type="match status" value="1"/>
</dbReference>
<name>A0A645GJT9_9ZZZZ</name>
<evidence type="ECO:0000256" key="1">
    <source>
        <dbReference type="ARBA" id="ARBA00022679"/>
    </source>
</evidence>
<gene>
    <name evidence="5" type="ORF">SDC9_174594</name>
</gene>
<organism evidence="5">
    <name type="scientific">bioreactor metagenome</name>
    <dbReference type="NCBI Taxonomy" id="1076179"/>
    <lineage>
        <taxon>unclassified sequences</taxon>
        <taxon>metagenomes</taxon>
        <taxon>ecological metagenomes</taxon>
    </lineage>
</organism>
<keyword evidence="1" id="KW-0808">Transferase</keyword>
<sequence length="44" mass="4751">MQYPLNDAVVTETFPIGLGNHVIEPTGRVSVLDGTLLVIESKIN</sequence>
<dbReference type="AlphaFoldDB" id="A0A645GJT9"/>
<keyword evidence="2" id="KW-0547">Nucleotide-binding</keyword>
<dbReference type="GO" id="GO:0016301">
    <property type="term" value="F:kinase activity"/>
    <property type="evidence" value="ECO:0007669"/>
    <property type="project" value="UniProtKB-KW"/>
</dbReference>
<comment type="caution">
    <text evidence="5">The sequence shown here is derived from an EMBL/GenBank/DDBJ whole genome shotgun (WGS) entry which is preliminary data.</text>
</comment>
<dbReference type="GO" id="GO:0005524">
    <property type="term" value="F:ATP binding"/>
    <property type="evidence" value="ECO:0007669"/>
    <property type="project" value="UniProtKB-KW"/>
</dbReference>
<evidence type="ECO:0000256" key="2">
    <source>
        <dbReference type="ARBA" id="ARBA00022741"/>
    </source>
</evidence>
<evidence type="ECO:0000256" key="3">
    <source>
        <dbReference type="ARBA" id="ARBA00022777"/>
    </source>
</evidence>
<reference evidence="5" key="1">
    <citation type="submission" date="2019-08" db="EMBL/GenBank/DDBJ databases">
        <authorList>
            <person name="Kucharzyk K."/>
            <person name="Murdoch R.W."/>
            <person name="Higgins S."/>
            <person name="Loffler F."/>
        </authorList>
    </citation>
    <scope>NUCLEOTIDE SEQUENCE</scope>
</reference>
<evidence type="ECO:0000256" key="4">
    <source>
        <dbReference type="ARBA" id="ARBA00022840"/>
    </source>
</evidence>
<proteinExistence type="predicted"/>
<evidence type="ECO:0000313" key="5">
    <source>
        <dbReference type="EMBL" id="MPN27167.1"/>
    </source>
</evidence>